<sequence length="141" mass="15101">MSDFYQYFKENMESMGLPAPQSLFGSVTSAVATATTLLSQVEKFGKKVTINELLRAGTKLEQLAIVGACSAAFYLGAVIGSIAVATGRVLGNGATLSDVLLTAQTHNLRTDWLVHCLHMYPGIYQAATPGKTTYRFLGHVV</sequence>
<reference evidence="2 3" key="1">
    <citation type="submission" date="2016-08" db="EMBL/GenBank/DDBJ databases">
        <title>Whole genome sequence of Pseudomonas graminis strain UASWS1507, a potential biological control agent for agriculture.</title>
        <authorList>
            <person name="Crovadore J."/>
            <person name="Calmin G."/>
            <person name="Chablais R."/>
            <person name="Cochard B."/>
            <person name="Lefort F."/>
        </authorList>
    </citation>
    <scope>NUCLEOTIDE SEQUENCE [LARGE SCALE GENOMIC DNA]</scope>
    <source>
        <strain evidence="2 3">UASWS1507</strain>
    </source>
</reference>
<keyword evidence="1" id="KW-0812">Transmembrane</keyword>
<dbReference type="OrthoDB" id="6889661at2"/>
<evidence type="ECO:0000313" key="2">
    <source>
        <dbReference type="EMBL" id="OCX18587.1"/>
    </source>
</evidence>
<evidence type="ECO:0000256" key="1">
    <source>
        <dbReference type="SAM" id="Phobius"/>
    </source>
</evidence>
<dbReference type="RefSeq" id="WP_065990095.1">
    <property type="nucleotide sequence ID" value="NZ_MDEN01000064.1"/>
</dbReference>
<name>A0A1C2DV02_9PSED</name>
<keyword evidence="1" id="KW-1133">Transmembrane helix</keyword>
<feature type="transmembrane region" description="Helical" evidence="1">
    <location>
        <begin position="62"/>
        <end position="85"/>
    </location>
</feature>
<keyword evidence="1" id="KW-0472">Membrane</keyword>
<accession>A0A1C2DV02</accession>
<organism evidence="2 3">
    <name type="scientific">Pseudomonas graminis</name>
    <dbReference type="NCBI Taxonomy" id="158627"/>
    <lineage>
        <taxon>Bacteria</taxon>
        <taxon>Pseudomonadati</taxon>
        <taxon>Pseudomonadota</taxon>
        <taxon>Gammaproteobacteria</taxon>
        <taxon>Pseudomonadales</taxon>
        <taxon>Pseudomonadaceae</taxon>
        <taxon>Pseudomonas</taxon>
    </lineage>
</organism>
<protein>
    <submittedName>
        <fullName evidence="2">Uncharacterized protein</fullName>
    </submittedName>
</protein>
<dbReference type="Proteomes" id="UP000095143">
    <property type="component" value="Unassembled WGS sequence"/>
</dbReference>
<comment type="caution">
    <text evidence="2">The sequence shown here is derived from an EMBL/GenBank/DDBJ whole genome shotgun (WGS) entry which is preliminary data.</text>
</comment>
<proteinExistence type="predicted"/>
<dbReference type="AlphaFoldDB" id="A0A1C2DV02"/>
<dbReference type="EMBL" id="MDEN01000064">
    <property type="protein sequence ID" value="OCX18587.1"/>
    <property type="molecule type" value="Genomic_DNA"/>
</dbReference>
<gene>
    <name evidence="2" type="ORF">BBI10_16380</name>
</gene>
<evidence type="ECO:0000313" key="3">
    <source>
        <dbReference type="Proteomes" id="UP000095143"/>
    </source>
</evidence>